<dbReference type="Proteomes" id="UP001231166">
    <property type="component" value="Chromosome"/>
</dbReference>
<gene>
    <name evidence="3" type="ORF">Q5707_09055</name>
</gene>
<accession>A0AAX3YI07</accession>
<keyword evidence="2" id="KW-0472">Membrane</keyword>
<name>A0AAX3YI07_RHOOP</name>
<feature type="transmembrane region" description="Helical" evidence="2">
    <location>
        <begin position="49"/>
        <end position="70"/>
    </location>
</feature>
<dbReference type="RefSeq" id="WP_206033988.1">
    <property type="nucleotide sequence ID" value="NZ_CAJUXZ010000001.1"/>
</dbReference>
<keyword evidence="2" id="KW-0812">Transmembrane</keyword>
<reference evidence="3" key="1">
    <citation type="submission" date="2023-07" db="EMBL/GenBank/DDBJ databases">
        <title>Genomic analysis of Rhodococcus opacus VOC-14 with glycol ethers degradation activity.</title>
        <authorList>
            <person name="Narkevich D.A."/>
            <person name="Hlushen A.M."/>
            <person name="Akhremchuk A.E."/>
            <person name="Sikolenko M.A."/>
            <person name="Valentovich L.N."/>
        </authorList>
    </citation>
    <scope>NUCLEOTIDE SEQUENCE</scope>
    <source>
        <strain evidence="3">VOC-14</strain>
    </source>
</reference>
<evidence type="ECO:0000256" key="1">
    <source>
        <dbReference type="SAM" id="MobiDB-lite"/>
    </source>
</evidence>
<dbReference type="GeneID" id="69889797"/>
<proteinExistence type="predicted"/>
<evidence type="ECO:0000313" key="4">
    <source>
        <dbReference type="Proteomes" id="UP001231166"/>
    </source>
</evidence>
<sequence>MCAVTANPAEFHSTPNVPRPSAAAPAETRRLVAYSKPILKMFPPTSEHAAKVTMLTVYALMVIAIIFIVLREFGVFS</sequence>
<dbReference type="AlphaFoldDB" id="A0AAX3YI07"/>
<organism evidence="3 4">
    <name type="scientific">Rhodococcus opacus</name>
    <name type="common">Nocardia opaca</name>
    <dbReference type="NCBI Taxonomy" id="37919"/>
    <lineage>
        <taxon>Bacteria</taxon>
        <taxon>Bacillati</taxon>
        <taxon>Actinomycetota</taxon>
        <taxon>Actinomycetes</taxon>
        <taxon>Mycobacteriales</taxon>
        <taxon>Nocardiaceae</taxon>
        <taxon>Rhodococcus</taxon>
    </lineage>
</organism>
<evidence type="ECO:0000256" key="2">
    <source>
        <dbReference type="SAM" id="Phobius"/>
    </source>
</evidence>
<evidence type="ECO:0000313" key="3">
    <source>
        <dbReference type="EMBL" id="WLF49112.1"/>
    </source>
</evidence>
<feature type="region of interest" description="Disordered" evidence="1">
    <location>
        <begin position="1"/>
        <end position="24"/>
    </location>
</feature>
<protein>
    <submittedName>
        <fullName evidence="3">Uncharacterized protein</fullName>
    </submittedName>
</protein>
<dbReference type="EMBL" id="CP130953">
    <property type="protein sequence ID" value="WLF49112.1"/>
    <property type="molecule type" value="Genomic_DNA"/>
</dbReference>
<keyword evidence="2" id="KW-1133">Transmembrane helix</keyword>